<organism evidence="3 4">
    <name type="scientific">Miniimonas arenae</name>
    <dbReference type="NCBI Taxonomy" id="676201"/>
    <lineage>
        <taxon>Bacteria</taxon>
        <taxon>Bacillati</taxon>
        <taxon>Actinomycetota</taxon>
        <taxon>Actinomycetes</taxon>
        <taxon>Micrococcales</taxon>
        <taxon>Beutenbergiaceae</taxon>
        <taxon>Miniimonas</taxon>
    </lineage>
</organism>
<dbReference type="EMBL" id="VENP01000003">
    <property type="protein sequence ID" value="TNU76875.1"/>
    <property type="molecule type" value="Genomic_DNA"/>
</dbReference>
<comment type="caution">
    <text evidence="3">The sequence shown here is derived from an EMBL/GenBank/DDBJ whole genome shotgun (WGS) entry which is preliminary data.</text>
</comment>
<name>A0A5C5BG46_9MICO</name>
<evidence type="ECO:0000256" key="2">
    <source>
        <dbReference type="SAM" id="SignalP"/>
    </source>
</evidence>
<dbReference type="AlphaFoldDB" id="A0A5C5BG46"/>
<feature type="compositionally biased region" description="Low complexity" evidence="1">
    <location>
        <begin position="38"/>
        <end position="53"/>
    </location>
</feature>
<accession>A0A5C5BG46</accession>
<proteinExistence type="predicted"/>
<sequence>MPRSAPHPRRLLAVLATAALAVVLSACSGESDAEDTPDATTTDAAGAAGQPAAGRRRRGHLHARCVGDGPVGDGAPQTTETSLADVPSTDARTSATVVCDGDRLSLTVDSAGTPVVLTYTRR</sequence>
<keyword evidence="4" id="KW-1185">Reference proteome</keyword>
<keyword evidence="2" id="KW-0732">Signal</keyword>
<reference evidence="3 4" key="1">
    <citation type="submission" date="2019-06" db="EMBL/GenBank/DDBJ databases">
        <title>Draft genome sequence of Miniimonas arenae KCTC 19750T isolated from sea sand.</title>
        <authorList>
            <person name="Park S.-J."/>
        </authorList>
    </citation>
    <scope>NUCLEOTIDE SEQUENCE [LARGE SCALE GENOMIC DNA]</scope>
    <source>
        <strain evidence="3 4">KCTC 19750</strain>
    </source>
</reference>
<evidence type="ECO:0008006" key="5">
    <source>
        <dbReference type="Google" id="ProtNLM"/>
    </source>
</evidence>
<feature type="region of interest" description="Disordered" evidence="1">
    <location>
        <begin position="28"/>
        <end position="93"/>
    </location>
</feature>
<protein>
    <recommendedName>
        <fullName evidence="5">Lipoprotein</fullName>
    </recommendedName>
</protein>
<dbReference type="RefSeq" id="WP_108718345.1">
    <property type="nucleotide sequence ID" value="NZ_VENP01000003.1"/>
</dbReference>
<feature type="chain" id="PRO_5023012861" description="Lipoprotein" evidence="2">
    <location>
        <begin position="34"/>
        <end position="122"/>
    </location>
</feature>
<dbReference type="PROSITE" id="PS51257">
    <property type="entry name" value="PROKAR_LIPOPROTEIN"/>
    <property type="match status" value="1"/>
</dbReference>
<feature type="signal peptide" evidence="2">
    <location>
        <begin position="1"/>
        <end position="33"/>
    </location>
</feature>
<evidence type="ECO:0000313" key="4">
    <source>
        <dbReference type="Proteomes" id="UP000313849"/>
    </source>
</evidence>
<gene>
    <name evidence="3" type="ORF">FH969_01930</name>
</gene>
<feature type="compositionally biased region" description="Basic residues" evidence="1">
    <location>
        <begin position="54"/>
        <end position="63"/>
    </location>
</feature>
<evidence type="ECO:0000313" key="3">
    <source>
        <dbReference type="EMBL" id="TNU76875.1"/>
    </source>
</evidence>
<dbReference type="Proteomes" id="UP000313849">
    <property type="component" value="Unassembled WGS sequence"/>
</dbReference>
<evidence type="ECO:0000256" key="1">
    <source>
        <dbReference type="SAM" id="MobiDB-lite"/>
    </source>
</evidence>